<evidence type="ECO:0008006" key="3">
    <source>
        <dbReference type="Google" id="ProtNLM"/>
    </source>
</evidence>
<organism evidence="1 2">
    <name type="scientific">Escherichia coli</name>
    <dbReference type="NCBI Taxonomy" id="562"/>
    <lineage>
        <taxon>Bacteria</taxon>
        <taxon>Pseudomonadati</taxon>
        <taxon>Pseudomonadota</taxon>
        <taxon>Gammaproteobacteria</taxon>
        <taxon>Enterobacterales</taxon>
        <taxon>Enterobacteriaceae</taxon>
        <taxon>Escherichia</taxon>
    </lineage>
</organism>
<accession>A0A3P1XBR6</accession>
<feature type="non-terminal residue" evidence="1">
    <location>
        <position position="72"/>
    </location>
</feature>
<dbReference type="AlphaFoldDB" id="A0A3P1XBR6"/>
<name>A0A3P1XBR6_ECOLX</name>
<sequence length="72" mass="8488">MSNSKLIKSLELSHSLMRSQIEALREEAEDLCTNYWIEWKERNHLEINLPRPSNTLKREYLGSYAPKLELIG</sequence>
<proteinExistence type="predicted"/>
<protein>
    <recommendedName>
        <fullName evidence="3">Plasmid transfer protein</fullName>
    </recommendedName>
</protein>
<evidence type="ECO:0000313" key="1">
    <source>
        <dbReference type="EMBL" id="RRD55835.1"/>
    </source>
</evidence>
<evidence type="ECO:0000313" key="2">
    <source>
        <dbReference type="Proteomes" id="UP000271008"/>
    </source>
</evidence>
<gene>
    <name evidence="1" type="ORF">EIA08_31955</name>
</gene>
<comment type="caution">
    <text evidence="1">The sequence shown here is derived from an EMBL/GenBank/DDBJ whole genome shotgun (WGS) entry which is preliminary data.</text>
</comment>
<dbReference type="Proteomes" id="UP000271008">
    <property type="component" value="Unassembled WGS sequence"/>
</dbReference>
<dbReference type="EMBL" id="RQTU01000718">
    <property type="protein sequence ID" value="RRD55835.1"/>
    <property type="molecule type" value="Genomic_DNA"/>
</dbReference>
<reference evidence="1 2" key="1">
    <citation type="submission" date="2018-11" db="EMBL/GenBank/DDBJ databases">
        <title>Enterobacteriaceae from Patient.</title>
        <authorList>
            <person name="Shen C."/>
            <person name="Yang Y."/>
            <person name="Tian G."/>
        </authorList>
    </citation>
    <scope>NUCLEOTIDE SEQUENCE [LARGE SCALE GENOMIC DNA]</scope>
    <source>
        <strain evidence="1 2">GBGD28</strain>
    </source>
</reference>